<evidence type="ECO:0000313" key="4">
    <source>
        <dbReference type="Proteomes" id="UP001172102"/>
    </source>
</evidence>
<dbReference type="AlphaFoldDB" id="A0AA40A2X0"/>
<evidence type="ECO:0000256" key="2">
    <source>
        <dbReference type="SAM" id="Phobius"/>
    </source>
</evidence>
<keyword evidence="2" id="KW-1133">Transmembrane helix</keyword>
<feature type="transmembrane region" description="Helical" evidence="2">
    <location>
        <begin position="179"/>
        <end position="199"/>
    </location>
</feature>
<gene>
    <name evidence="3" type="ORF">B0H67DRAFT_336655</name>
</gene>
<keyword evidence="2" id="KW-0812">Transmembrane</keyword>
<keyword evidence="2" id="KW-0472">Membrane</keyword>
<dbReference type="Proteomes" id="UP001172102">
    <property type="component" value="Unassembled WGS sequence"/>
</dbReference>
<dbReference type="EMBL" id="JAUKUA010000006">
    <property type="protein sequence ID" value="KAK0708311.1"/>
    <property type="molecule type" value="Genomic_DNA"/>
</dbReference>
<feature type="region of interest" description="Disordered" evidence="1">
    <location>
        <begin position="1"/>
        <end position="20"/>
    </location>
</feature>
<reference evidence="3" key="1">
    <citation type="submission" date="2023-06" db="EMBL/GenBank/DDBJ databases">
        <title>Genome-scale phylogeny and comparative genomics of the fungal order Sordariales.</title>
        <authorList>
            <consortium name="Lawrence Berkeley National Laboratory"/>
            <person name="Hensen N."/>
            <person name="Bonometti L."/>
            <person name="Westerberg I."/>
            <person name="Brannstrom I.O."/>
            <person name="Guillou S."/>
            <person name="Cros-Aarteil S."/>
            <person name="Calhoun S."/>
            <person name="Haridas S."/>
            <person name="Kuo A."/>
            <person name="Mondo S."/>
            <person name="Pangilinan J."/>
            <person name="Riley R."/>
            <person name="Labutti K."/>
            <person name="Andreopoulos B."/>
            <person name="Lipzen A."/>
            <person name="Chen C."/>
            <person name="Yanf M."/>
            <person name="Daum C."/>
            <person name="Ng V."/>
            <person name="Clum A."/>
            <person name="Steindorff A."/>
            <person name="Ohm R."/>
            <person name="Martin F."/>
            <person name="Silar P."/>
            <person name="Natvig D."/>
            <person name="Lalanne C."/>
            <person name="Gautier V."/>
            <person name="Ament-Velasquez S.L."/>
            <person name="Kruys A."/>
            <person name="Hutchinson M.I."/>
            <person name="Powell A.J."/>
            <person name="Barry K."/>
            <person name="Miller A.N."/>
            <person name="Grigoriev I.V."/>
            <person name="Debuchy R."/>
            <person name="Gladieux P."/>
            <person name="Thoren M.H."/>
            <person name="Johannesson H."/>
        </authorList>
    </citation>
    <scope>NUCLEOTIDE SEQUENCE</scope>
    <source>
        <strain evidence="3">SMH4607-1</strain>
    </source>
</reference>
<evidence type="ECO:0000256" key="1">
    <source>
        <dbReference type="SAM" id="MobiDB-lite"/>
    </source>
</evidence>
<keyword evidence="4" id="KW-1185">Reference proteome</keyword>
<accession>A0AA40A2X0</accession>
<proteinExistence type="predicted"/>
<protein>
    <submittedName>
        <fullName evidence="3">Uncharacterized protein</fullName>
    </submittedName>
</protein>
<sequence>MWAANRIKKDWQEPGDNDVPGGCPIQRTLLEYVARIPRGGKTRGGQCRNHQEIDRQKRLAPRNALIGLRRKPCLLPALGLLKMASRSAKGEQSLGGPPTKHCGLVVFASGGDGGRLSYPLEERGCEPLQLNNKLIRRSHWPMSIRNERLARAELGMQRDNSESLERQSKGGWSSSPRSVIYIFYFLSPPLSCLLILALVSGDRFQMKLLATLRPGDMIVRMRPQQEQ</sequence>
<organism evidence="3 4">
    <name type="scientific">Lasiosphaeris hirsuta</name>
    <dbReference type="NCBI Taxonomy" id="260670"/>
    <lineage>
        <taxon>Eukaryota</taxon>
        <taxon>Fungi</taxon>
        <taxon>Dikarya</taxon>
        <taxon>Ascomycota</taxon>
        <taxon>Pezizomycotina</taxon>
        <taxon>Sordariomycetes</taxon>
        <taxon>Sordariomycetidae</taxon>
        <taxon>Sordariales</taxon>
        <taxon>Lasiosphaeriaceae</taxon>
        <taxon>Lasiosphaeris</taxon>
    </lineage>
</organism>
<name>A0AA40A2X0_9PEZI</name>
<evidence type="ECO:0000313" key="3">
    <source>
        <dbReference type="EMBL" id="KAK0708311.1"/>
    </source>
</evidence>
<comment type="caution">
    <text evidence="3">The sequence shown here is derived from an EMBL/GenBank/DDBJ whole genome shotgun (WGS) entry which is preliminary data.</text>
</comment>